<reference evidence="3 4" key="1">
    <citation type="journal article" date="2019" name="Sci. Rep.">
        <title>A multi-omics analysis of the grapevine pathogen Lasiodiplodia theobromae reveals that temperature affects the expression of virulence- and pathogenicity-related genes.</title>
        <authorList>
            <person name="Felix C."/>
            <person name="Meneses R."/>
            <person name="Goncalves M.F.M."/>
            <person name="Tilleman L."/>
            <person name="Duarte A.S."/>
            <person name="Jorrin-Novo J.V."/>
            <person name="Van de Peer Y."/>
            <person name="Deforce D."/>
            <person name="Van Nieuwerburgh F."/>
            <person name="Esteves A.C."/>
            <person name="Alves A."/>
        </authorList>
    </citation>
    <scope>NUCLEOTIDE SEQUENCE [LARGE SCALE GENOMIC DNA]</scope>
    <source>
        <strain evidence="3 4">LA-SOL3</strain>
    </source>
</reference>
<dbReference type="AlphaFoldDB" id="A0A5N5CWW4"/>
<feature type="domain" description="Plasmid pRiA4b Orf3-like" evidence="2">
    <location>
        <begin position="61"/>
        <end position="162"/>
    </location>
</feature>
<feature type="region of interest" description="Disordered" evidence="1">
    <location>
        <begin position="1"/>
        <end position="68"/>
    </location>
</feature>
<evidence type="ECO:0000256" key="1">
    <source>
        <dbReference type="SAM" id="MobiDB-lite"/>
    </source>
</evidence>
<dbReference type="Proteomes" id="UP000325902">
    <property type="component" value="Unassembled WGS sequence"/>
</dbReference>
<evidence type="ECO:0000313" key="4">
    <source>
        <dbReference type="Proteomes" id="UP000325902"/>
    </source>
</evidence>
<protein>
    <recommendedName>
        <fullName evidence="2">Plasmid pRiA4b Orf3-like domain-containing protein</fullName>
    </recommendedName>
</protein>
<evidence type="ECO:0000313" key="3">
    <source>
        <dbReference type="EMBL" id="KAB2569806.1"/>
    </source>
</evidence>
<feature type="compositionally biased region" description="Basic and acidic residues" evidence="1">
    <location>
        <begin position="147"/>
        <end position="171"/>
    </location>
</feature>
<evidence type="ECO:0000259" key="2">
    <source>
        <dbReference type="Pfam" id="PF07929"/>
    </source>
</evidence>
<organism evidence="3 4">
    <name type="scientific">Lasiodiplodia theobromae</name>
    <dbReference type="NCBI Taxonomy" id="45133"/>
    <lineage>
        <taxon>Eukaryota</taxon>
        <taxon>Fungi</taxon>
        <taxon>Dikarya</taxon>
        <taxon>Ascomycota</taxon>
        <taxon>Pezizomycotina</taxon>
        <taxon>Dothideomycetes</taxon>
        <taxon>Dothideomycetes incertae sedis</taxon>
        <taxon>Botryosphaeriales</taxon>
        <taxon>Botryosphaeriaceae</taxon>
        <taxon>Lasiodiplodia</taxon>
    </lineage>
</organism>
<feature type="region of interest" description="Disordered" evidence="1">
    <location>
        <begin position="145"/>
        <end position="181"/>
    </location>
</feature>
<dbReference type="Pfam" id="PF07929">
    <property type="entry name" value="PRiA4_ORF3"/>
    <property type="match status" value="1"/>
</dbReference>
<dbReference type="InterPro" id="IPR024047">
    <property type="entry name" value="MM3350-like_sf"/>
</dbReference>
<keyword evidence="4" id="KW-1185">Reference proteome</keyword>
<dbReference type="Gene3D" id="3.10.290.30">
    <property type="entry name" value="MM3350-like"/>
    <property type="match status" value="1"/>
</dbReference>
<sequence length="194" mass="21604">MAMMRKITRSNARIGARGPGAASEFDAEDDAEPREFLVQIKMPEDQSGAMPFVDSSMGDMQRRHPQTAERNAARVKLWEVLDKDEYKGAEMAYTYDFGDGWEHVVSVVGRAPATERITCTEGEGRGVAEDVGGTRGWERLKAAYRAENPDKEQKEKMRWFESEASNADRDGLGGNRAARWSKAEVNRSLAEAGL</sequence>
<dbReference type="InterPro" id="IPR012912">
    <property type="entry name" value="Plasmid_pRiA4b_Orf3-like"/>
</dbReference>
<accession>A0A5N5CWW4</accession>
<gene>
    <name evidence="3" type="ORF">DBV05_g11520</name>
</gene>
<comment type="caution">
    <text evidence="3">The sequence shown here is derived from an EMBL/GenBank/DDBJ whole genome shotgun (WGS) entry which is preliminary data.</text>
</comment>
<name>A0A5N5CWW4_9PEZI</name>
<dbReference type="PANTHER" id="PTHR41878:SF1">
    <property type="entry name" value="TNPR PROTEIN"/>
    <property type="match status" value="1"/>
</dbReference>
<dbReference type="OrthoDB" id="245563at2759"/>
<proteinExistence type="predicted"/>
<dbReference type="PANTHER" id="PTHR41878">
    <property type="entry name" value="LEXA REPRESSOR-RELATED"/>
    <property type="match status" value="1"/>
</dbReference>
<dbReference type="SUPFAM" id="SSF159941">
    <property type="entry name" value="MM3350-like"/>
    <property type="match status" value="1"/>
</dbReference>
<dbReference type="EMBL" id="VCHE01000166">
    <property type="protein sequence ID" value="KAB2569806.1"/>
    <property type="molecule type" value="Genomic_DNA"/>
</dbReference>